<comment type="subcellular location">
    <subcellularLocation>
        <location evidence="1">Cell membrane</location>
        <topology evidence="1">Multi-pass membrane protein</topology>
    </subcellularLocation>
</comment>
<dbReference type="eggNOG" id="COG3346">
    <property type="taxonomic scope" value="Bacteria"/>
</dbReference>
<dbReference type="GO" id="GO:0005886">
    <property type="term" value="C:plasma membrane"/>
    <property type="evidence" value="ECO:0007669"/>
    <property type="project" value="UniProtKB-SubCell"/>
</dbReference>
<dbReference type="KEGG" id="pac:PPA2339"/>
<evidence type="ECO:0000313" key="3">
    <source>
        <dbReference type="Proteomes" id="UP000000603"/>
    </source>
</evidence>
<gene>
    <name evidence="2" type="ordered locus">PPA2339</name>
</gene>
<evidence type="ECO:0000313" key="2">
    <source>
        <dbReference type="EMBL" id="AAT84043.1"/>
    </source>
</evidence>
<keyword evidence="1" id="KW-0812">Transmembrane</keyword>
<keyword evidence="1" id="KW-1003">Cell membrane</keyword>
<dbReference type="HOGENOM" id="CLU_047737_0_1_11"/>
<organism evidence="2 3">
    <name type="scientific">Cutibacterium acnes (strain DSM 16379 / KPA171202)</name>
    <name type="common">Propionibacterium acnes</name>
    <dbReference type="NCBI Taxonomy" id="267747"/>
    <lineage>
        <taxon>Bacteria</taxon>
        <taxon>Bacillati</taxon>
        <taxon>Actinomycetota</taxon>
        <taxon>Actinomycetes</taxon>
        <taxon>Propionibacteriales</taxon>
        <taxon>Propionibacteriaceae</taxon>
        <taxon>Cutibacterium</taxon>
    </lineage>
</organism>
<keyword evidence="1" id="KW-1133">Transmembrane helix</keyword>
<accession>Q6A5C0</accession>
<dbReference type="CDD" id="cd06662">
    <property type="entry name" value="SURF1"/>
    <property type="match status" value="1"/>
</dbReference>
<dbReference type="Pfam" id="PF02104">
    <property type="entry name" value="SURF1"/>
    <property type="match status" value="1"/>
</dbReference>
<name>Q6A5C0_CUTAK</name>
<protein>
    <recommendedName>
        <fullName evidence="1">SURF1-like protein</fullName>
    </recommendedName>
</protein>
<evidence type="ECO:0000256" key="1">
    <source>
        <dbReference type="RuleBase" id="RU363076"/>
    </source>
</evidence>
<reference evidence="2 3" key="1">
    <citation type="journal article" date="2004" name="Science">
        <title>The complete genome sequence of Propionibacterium acnes, a commensal of human skin.</title>
        <authorList>
            <person name="Bruggemann H."/>
            <person name="Henne A."/>
            <person name="Hoster F."/>
            <person name="Liesegang H."/>
            <person name="Wiezer A."/>
            <person name="Strittmatter A."/>
            <person name="Hujer S."/>
            <person name="Durre P."/>
            <person name="Gottschalk G."/>
        </authorList>
    </citation>
    <scope>NUCLEOTIDE SEQUENCE [LARGE SCALE GENOMIC DNA]</scope>
    <source>
        <strain evidence="3">DSM 16379 / KPA171202</strain>
    </source>
</reference>
<dbReference type="EnsemblBacteria" id="AAT84043">
    <property type="protein sequence ID" value="AAT84043"/>
    <property type="gene ID" value="PPA2339"/>
</dbReference>
<keyword evidence="1" id="KW-0472">Membrane</keyword>
<dbReference type="Proteomes" id="UP000000603">
    <property type="component" value="Chromosome"/>
</dbReference>
<feature type="transmembrane region" description="Helical" evidence="1">
    <location>
        <begin position="27"/>
        <end position="46"/>
    </location>
</feature>
<proteinExistence type="inferred from homology"/>
<feature type="transmembrane region" description="Helical" evidence="1">
    <location>
        <begin position="221"/>
        <end position="240"/>
    </location>
</feature>
<dbReference type="InterPro" id="IPR002994">
    <property type="entry name" value="Surf1/Shy1"/>
</dbReference>
<sequence>MTSLATMADSVHMKGSRHAVRVKQASVVLLGVVLASVMVFLGLWQMNVFESQRDDSTQARINGPVITWNEAPKKADVMAQYGRRVTVTGTFQRSTTTLIGTSWPVRVVTGIKLTTGETMAIVRGKLSKGERVPAAPTGVITVTGVLAASEADDGRRNSQMPAAVLPSLRLEVLTQTWPQPLVPATLTLDKKNALAQGLAPAQPVLPKGDGGERNRGYALQWWVFAIFTVAMSLAFARAGGKHKE</sequence>
<comment type="similarity">
    <text evidence="1">Belongs to the SURF1 family.</text>
</comment>
<dbReference type="EMBL" id="AE017283">
    <property type="protein sequence ID" value="AAT84043.1"/>
    <property type="molecule type" value="Genomic_DNA"/>
</dbReference>
<dbReference type="AlphaFoldDB" id="Q6A5C0"/>